<evidence type="ECO:0000256" key="12">
    <source>
        <dbReference type="ARBA" id="ARBA00023012"/>
    </source>
</evidence>
<keyword evidence="10 16" id="KW-0067">ATP-binding</keyword>
<organism evidence="16 17">
    <name type="scientific">Halalkalibacter kiskunsagensis</name>
    <dbReference type="NCBI Taxonomy" id="1548599"/>
    <lineage>
        <taxon>Bacteria</taxon>
        <taxon>Bacillati</taxon>
        <taxon>Bacillota</taxon>
        <taxon>Bacilli</taxon>
        <taxon>Bacillales</taxon>
        <taxon>Bacillaceae</taxon>
        <taxon>Halalkalibacter</taxon>
    </lineage>
</organism>
<evidence type="ECO:0000256" key="7">
    <source>
        <dbReference type="ARBA" id="ARBA00022692"/>
    </source>
</evidence>
<dbReference type="SMART" id="SM00388">
    <property type="entry name" value="HisKA"/>
    <property type="match status" value="1"/>
</dbReference>
<keyword evidence="13 14" id="KW-0472">Membrane</keyword>
<keyword evidence="9" id="KW-0418">Kinase</keyword>
<feature type="transmembrane region" description="Helical" evidence="14">
    <location>
        <begin position="75"/>
        <end position="98"/>
    </location>
</feature>
<dbReference type="Pfam" id="PF02518">
    <property type="entry name" value="HATPase_c"/>
    <property type="match status" value="1"/>
</dbReference>
<keyword evidence="5" id="KW-0597">Phosphoprotein</keyword>
<evidence type="ECO:0000256" key="14">
    <source>
        <dbReference type="SAM" id="Phobius"/>
    </source>
</evidence>
<sequence>MPDLTYLILQILAVILPIFVYHTFFGERIIYKSSRVVSIYDFGFWFVALLLCMLLPTFLTTEYRFDLRTIPITLGFLYSGPVVGFALAFVSLVVRFFMGGLGGLYHYLLVLLFYLPVVLVVIKSFRRASPKRRIGFFIGLSLFPFVCSSLALLILADVSFLISSFNAGFFLYVTVCVIASWTAVLLLETIRENRQMRLSLQQAERQKLLRDLTSVFAHEIRNPMQVARGFLQLLNAPDLSTDKKKYIDLSIEELDRANGIISEFLAFAKPQKEEIEPIEVRTQLLRVIDMLQGYAQSQNVTIEADLPEHYPVLAHQQKLDQCLLNIFKNAIESMPDGGVVSVACSSVQPHCVTIDITDQGIGMTKEQINQLGSPFYSLKEKGTGIGLMVSYQIIKSFHGKITVTSEKGTGTTFSISLPISRDLSLSVANRATESM</sequence>
<evidence type="ECO:0000313" key="17">
    <source>
        <dbReference type="Proteomes" id="UP001589838"/>
    </source>
</evidence>
<dbReference type="InterPro" id="IPR036097">
    <property type="entry name" value="HisK_dim/P_sf"/>
</dbReference>
<dbReference type="Pfam" id="PF07694">
    <property type="entry name" value="5TM-5TMR_LYT"/>
    <property type="match status" value="1"/>
</dbReference>
<evidence type="ECO:0000256" key="4">
    <source>
        <dbReference type="ARBA" id="ARBA00022475"/>
    </source>
</evidence>
<keyword evidence="7 14" id="KW-0812">Transmembrane</keyword>
<evidence type="ECO:0000256" key="1">
    <source>
        <dbReference type="ARBA" id="ARBA00000085"/>
    </source>
</evidence>
<dbReference type="RefSeq" id="WP_335958388.1">
    <property type="nucleotide sequence ID" value="NZ_JAXBLX010000001.1"/>
</dbReference>
<evidence type="ECO:0000256" key="11">
    <source>
        <dbReference type="ARBA" id="ARBA00022989"/>
    </source>
</evidence>
<keyword evidence="11 14" id="KW-1133">Transmembrane helix</keyword>
<gene>
    <name evidence="16" type="ORF">ACFFHM_17435</name>
</gene>
<feature type="transmembrane region" description="Helical" evidence="14">
    <location>
        <begin position="167"/>
        <end position="187"/>
    </location>
</feature>
<dbReference type="PROSITE" id="PS50109">
    <property type="entry name" value="HIS_KIN"/>
    <property type="match status" value="1"/>
</dbReference>
<evidence type="ECO:0000256" key="13">
    <source>
        <dbReference type="ARBA" id="ARBA00023136"/>
    </source>
</evidence>
<keyword evidence="12" id="KW-0902">Two-component regulatory system</keyword>
<proteinExistence type="predicted"/>
<dbReference type="InterPro" id="IPR036890">
    <property type="entry name" value="HATPase_C_sf"/>
</dbReference>
<dbReference type="EMBL" id="JBHLUX010000062">
    <property type="protein sequence ID" value="MFC0472232.1"/>
    <property type="molecule type" value="Genomic_DNA"/>
</dbReference>
<dbReference type="Gene3D" id="3.30.565.10">
    <property type="entry name" value="Histidine kinase-like ATPase, C-terminal domain"/>
    <property type="match status" value="1"/>
</dbReference>
<feature type="domain" description="Histidine kinase" evidence="15">
    <location>
        <begin position="215"/>
        <end position="421"/>
    </location>
</feature>
<evidence type="ECO:0000256" key="3">
    <source>
        <dbReference type="ARBA" id="ARBA00012438"/>
    </source>
</evidence>
<reference evidence="16 17" key="1">
    <citation type="submission" date="2024-09" db="EMBL/GenBank/DDBJ databases">
        <authorList>
            <person name="Sun Q."/>
            <person name="Mori K."/>
        </authorList>
    </citation>
    <scope>NUCLEOTIDE SEQUENCE [LARGE SCALE GENOMIC DNA]</scope>
    <source>
        <strain evidence="16 17">NCAIM B.02610</strain>
    </source>
</reference>
<dbReference type="Pfam" id="PF00512">
    <property type="entry name" value="HisKA"/>
    <property type="match status" value="1"/>
</dbReference>
<dbReference type="InterPro" id="IPR005467">
    <property type="entry name" value="His_kinase_dom"/>
</dbReference>
<evidence type="ECO:0000256" key="10">
    <source>
        <dbReference type="ARBA" id="ARBA00022840"/>
    </source>
</evidence>
<evidence type="ECO:0000256" key="2">
    <source>
        <dbReference type="ARBA" id="ARBA00004651"/>
    </source>
</evidence>
<dbReference type="InterPro" id="IPR003594">
    <property type="entry name" value="HATPase_dom"/>
</dbReference>
<evidence type="ECO:0000259" key="15">
    <source>
        <dbReference type="PROSITE" id="PS50109"/>
    </source>
</evidence>
<feature type="transmembrane region" description="Helical" evidence="14">
    <location>
        <begin position="7"/>
        <end position="24"/>
    </location>
</feature>
<dbReference type="PANTHER" id="PTHR43065:SF46">
    <property type="entry name" value="C4-DICARBOXYLATE TRANSPORT SENSOR PROTEIN DCTB"/>
    <property type="match status" value="1"/>
</dbReference>
<accession>A0ABV6KGZ1</accession>
<dbReference type="Gene3D" id="1.10.287.130">
    <property type="match status" value="1"/>
</dbReference>
<feature type="transmembrane region" description="Helical" evidence="14">
    <location>
        <begin position="44"/>
        <end position="63"/>
    </location>
</feature>
<comment type="caution">
    <text evidence="16">The sequence shown here is derived from an EMBL/GenBank/DDBJ whole genome shotgun (WGS) entry which is preliminary data.</text>
</comment>
<protein>
    <recommendedName>
        <fullName evidence="3">histidine kinase</fullName>
        <ecNumber evidence="3">2.7.13.3</ecNumber>
    </recommendedName>
</protein>
<dbReference type="CDD" id="cd00082">
    <property type="entry name" value="HisKA"/>
    <property type="match status" value="1"/>
</dbReference>
<evidence type="ECO:0000256" key="5">
    <source>
        <dbReference type="ARBA" id="ARBA00022553"/>
    </source>
</evidence>
<name>A0ABV6KGZ1_9BACI</name>
<dbReference type="InterPro" id="IPR003661">
    <property type="entry name" value="HisK_dim/P_dom"/>
</dbReference>
<keyword evidence="6" id="KW-0808">Transferase</keyword>
<dbReference type="SUPFAM" id="SSF47384">
    <property type="entry name" value="Homodimeric domain of signal transducing histidine kinase"/>
    <property type="match status" value="1"/>
</dbReference>
<dbReference type="InterPro" id="IPR011620">
    <property type="entry name" value="Sig_transdc_His_kinase_LytS_TM"/>
</dbReference>
<comment type="catalytic activity">
    <reaction evidence="1">
        <text>ATP + protein L-histidine = ADP + protein N-phospho-L-histidine.</text>
        <dbReference type="EC" id="2.7.13.3"/>
    </reaction>
</comment>
<dbReference type="EC" id="2.7.13.3" evidence="3"/>
<dbReference type="PRINTS" id="PR00344">
    <property type="entry name" value="BCTRLSENSOR"/>
</dbReference>
<keyword evidence="17" id="KW-1185">Reference proteome</keyword>
<keyword evidence="4" id="KW-1003">Cell membrane</keyword>
<feature type="transmembrane region" description="Helical" evidence="14">
    <location>
        <begin position="104"/>
        <end position="122"/>
    </location>
</feature>
<dbReference type="PANTHER" id="PTHR43065">
    <property type="entry name" value="SENSOR HISTIDINE KINASE"/>
    <property type="match status" value="1"/>
</dbReference>
<dbReference type="InterPro" id="IPR004358">
    <property type="entry name" value="Sig_transdc_His_kin-like_C"/>
</dbReference>
<dbReference type="SMART" id="SM00387">
    <property type="entry name" value="HATPase_c"/>
    <property type="match status" value="1"/>
</dbReference>
<evidence type="ECO:0000256" key="9">
    <source>
        <dbReference type="ARBA" id="ARBA00022777"/>
    </source>
</evidence>
<comment type="subcellular location">
    <subcellularLocation>
        <location evidence="2">Cell membrane</location>
        <topology evidence="2">Multi-pass membrane protein</topology>
    </subcellularLocation>
</comment>
<feature type="transmembrane region" description="Helical" evidence="14">
    <location>
        <begin position="134"/>
        <end position="155"/>
    </location>
</feature>
<evidence type="ECO:0000256" key="8">
    <source>
        <dbReference type="ARBA" id="ARBA00022741"/>
    </source>
</evidence>
<evidence type="ECO:0000256" key="6">
    <source>
        <dbReference type="ARBA" id="ARBA00022679"/>
    </source>
</evidence>
<dbReference type="Proteomes" id="UP001589838">
    <property type="component" value="Unassembled WGS sequence"/>
</dbReference>
<dbReference type="GO" id="GO:0005524">
    <property type="term" value="F:ATP binding"/>
    <property type="evidence" value="ECO:0007669"/>
    <property type="project" value="UniProtKB-KW"/>
</dbReference>
<evidence type="ECO:0000313" key="16">
    <source>
        <dbReference type="EMBL" id="MFC0472232.1"/>
    </source>
</evidence>
<keyword evidence="8" id="KW-0547">Nucleotide-binding</keyword>
<dbReference type="SUPFAM" id="SSF55874">
    <property type="entry name" value="ATPase domain of HSP90 chaperone/DNA topoisomerase II/histidine kinase"/>
    <property type="match status" value="1"/>
</dbReference>